<comment type="caution">
    <text evidence="1">The sequence shown here is derived from an EMBL/GenBank/DDBJ whole genome shotgun (WGS) entry which is preliminary data.</text>
</comment>
<dbReference type="Proteomes" id="UP001057402">
    <property type="component" value="Chromosome 7"/>
</dbReference>
<evidence type="ECO:0000313" key="2">
    <source>
        <dbReference type="Proteomes" id="UP001057402"/>
    </source>
</evidence>
<reference evidence="2" key="1">
    <citation type="journal article" date="2023" name="Front. Plant Sci.">
        <title>Chromosomal-level genome assembly of Melastoma candidum provides insights into trichome evolution.</title>
        <authorList>
            <person name="Zhong Y."/>
            <person name="Wu W."/>
            <person name="Sun C."/>
            <person name="Zou P."/>
            <person name="Liu Y."/>
            <person name="Dai S."/>
            <person name="Zhou R."/>
        </authorList>
    </citation>
    <scope>NUCLEOTIDE SEQUENCE [LARGE SCALE GENOMIC DNA]</scope>
</reference>
<evidence type="ECO:0000313" key="1">
    <source>
        <dbReference type="EMBL" id="KAI4338378.1"/>
    </source>
</evidence>
<organism evidence="1 2">
    <name type="scientific">Melastoma candidum</name>
    <dbReference type="NCBI Taxonomy" id="119954"/>
    <lineage>
        <taxon>Eukaryota</taxon>
        <taxon>Viridiplantae</taxon>
        <taxon>Streptophyta</taxon>
        <taxon>Embryophyta</taxon>
        <taxon>Tracheophyta</taxon>
        <taxon>Spermatophyta</taxon>
        <taxon>Magnoliopsida</taxon>
        <taxon>eudicotyledons</taxon>
        <taxon>Gunneridae</taxon>
        <taxon>Pentapetalae</taxon>
        <taxon>rosids</taxon>
        <taxon>malvids</taxon>
        <taxon>Myrtales</taxon>
        <taxon>Melastomataceae</taxon>
        <taxon>Melastomatoideae</taxon>
        <taxon>Melastomateae</taxon>
        <taxon>Melastoma</taxon>
    </lineage>
</organism>
<keyword evidence="2" id="KW-1185">Reference proteome</keyword>
<sequence length="299" mass="33494">MRRGFHWIALAVVHLAIWFFSGSMAGDSQVYDPHALDEFFQQFVNRTLHHPRTGVLYNITLPGRYSGMEVSVIRMRSSTFWVRGTNLSAFYIPPRVILKPNVKTLGIIYQNLRNWSSSYYQVPGYRLVVPVVGFIAFDASKSDGVGTQMLNLTVTGNPITVSFHPNRTEQGNNTVACVKFGYNGTAFLSNVTSPNSCVVQGQGHYSLAILIPPSSREKEKGAWRWWVLGLAGGGIAIILMGLCAWAVYETVMRNKIRGMESESERGIPLEVTWVRRSRMPSASMLRTQPVFLESHVPFS</sequence>
<gene>
    <name evidence="1" type="ORF">MLD38_023444</name>
</gene>
<accession>A0ACB9NPS0</accession>
<protein>
    <submittedName>
        <fullName evidence="1">Uncharacterized protein</fullName>
    </submittedName>
</protein>
<dbReference type="EMBL" id="CM042886">
    <property type="protein sequence ID" value="KAI4338378.1"/>
    <property type="molecule type" value="Genomic_DNA"/>
</dbReference>
<name>A0ACB9NPS0_9MYRT</name>
<proteinExistence type="predicted"/>